<reference evidence="1" key="1">
    <citation type="submission" date="2022-12" db="EMBL/GenBank/DDBJ databases">
        <authorList>
            <person name="Webb A."/>
        </authorList>
    </citation>
    <scope>NUCLEOTIDE SEQUENCE</scope>
    <source>
        <strain evidence="1">Pd1</strain>
    </source>
</reference>
<proteinExistence type="predicted"/>
<accession>A0AAV0TNA1</accession>
<dbReference type="EMBL" id="CANTFM010000491">
    <property type="protein sequence ID" value="CAI5723214.1"/>
    <property type="molecule type" value="Genomic_DNA"/>
</dbReference>
<comment type="caution">
    <text evidence="1">The sequence shown here is derived from an EMBL/GenBank/DDBJ whole genome shotgun (WGS) entry which is preliminary data.</text>
</comment>
<dbReference type="Proteomes" id="UP001162029">
    <property type="component" value="Unassembled WGS sequence"/>
</dbReference>
<organism evidence="1 2">
    <name type="scientific">Peronospora destructor</name>
    <dbReference type="NCBI Taxonomy" id="86335"/>
    <lineage>
        <taxon>Eukaryota</taxon>
        <taxon>Sar</taxon>
        <taxon>Stramenopiles</taxon>
        <taxon>Oomycota</taxon>
        <taxon>Peronosporomycetes</taxon>
        <taxon>Peronosporales</taxon>
        <taxon>Peronosporaceae</taxon>
        <taxon>Peronospora</taxon>
    </lineage>
</organism>
<keyword evidence="2" id="KW-1185">Reference proteome</keyword>
<gene>
    <name evidence="1" type="ORF">PDE001_LOCUS2853</name>
</gene>
<name>A0AAV0TNA1_9STRA</name>
<evidence type="ECO:0000313" key="2">
    <source>
        <dbReference type="Proteomes" id="UP001162029"/>
    </source>
</evidence>
<sequence length="162" mass="17933">MSWITIQSGIVWFSPKRDMATQSMAKRRHFGSFCLAIIYNFPSLVYRAIEPGELIAYSAKVHRHHDCILNRDGTSLSHFDTGMKCGVTPVTSMSACDTTASMASGTTVHFGVHPTLARVGTYGLAIEDGDRKDENSSRLSPDGAAMKRNEFSMIVRRRLTSK</sequence>
<dbReference type="AlphaFoldDB" id="A0AAV0TNA1"/>
<evidence type="ECO:0000313" key="1">
    <source>
        <dbReference type="EMBL" id="CAI5723214.1"/>
    </source>
</evidence>
<protein>
    <submittedName>
        <fullName evidence="1">Uncharacterized protein</fullName>
    </submittedName>
</protein>